<dbReference type="SUPFAM" id="SSF53850">
    <property type="entry name" value="Periplasmic binding protein-like II"/>
    <property type="match status" value="1"/>
</dbReference>
<dbReference type="PROSITE" id="PS50931">
    <property type="entry name" value="HTH_LYSR"/>
    <property type="match status" value="1"/>
</dbReference>
<dbReference type="InterPro" id="IPR036388">
    <property type="entry name" value="WH-like_DNA-bd_sf"/>
</dbReference>
<dbReference type="InterPro" id="IPR005119">
    <property type="entry name" value="LysR_subst-bd"/>
</dbReference>
<dbReference type="OrthoDB" id="5671700at2"/>
<protein>
    <submittedName>
        <fullName evidence="6">LysR family transcriptional regulator</fullName>
    </submittedName>
</protein>
<proteinExistence type="inferred from homology"/>
<keyword evidence="3" id="KW-0238">DNA-binding</keyword>
<dbReference type="GO" id="GO:0003700">
    <property type="term" value="F:DNA-binding transcription factor activity"/>
    <property type="evidence" value="ECO:0007669"/>
    <property type="project" value="InterPro"/>
</dbReference>
<name>A0A1U9UZZ1_CUPNE</name>
<evidence type="ECO:0000313" key="7">
    <source>
        <dbReference type="Proteomes" id="UP000189627"/>
    </source>
</evidence>
<dbReference type="Gene3D" id="1.10.10.10">
    <property type="entry name" value="Winged helix-like DNA-binding domain superfamily/Winged helix DNA-binding domain"/>
    <property type="match status" value="1"/>
</dbReference>
<dbReference type="InterPro" id="IPR000847">
    <property type="entry name" value="LysR_HTH_N"/>
</dbReference>
<keyword evidence="2" id="KW-0805">Transcription regulation</keyword>
<dbReference type="GO" id="GO:0006351">
    <property type="term" value="P:DNA-templated transcription"/>
    <property type="evidence" value="ECO:0007669"/>
    <property type="project" value="TreeGrafter"/>
</dbReference>
<gene>
    <name evidence="6" type="ORF">BJN34_30550</name>
</gene>
<dbReference type="CDD" id="cd08473">
    <property type="entry name" value="PBP2_CrgA_like_4"/>
    <property type="match status" value="1"/>
</dbReference>
<dbReference type="GO" id="GO:0043565">
    <property type="term" value="F:sequence-specific DNA binding"/>
    <property type="evidence" value="ECO:0007669"/>
    <property type="project" value="TreeGrafter"/>
</dbReference>
<evidence type="ECO:0000256" key="2">
    <source>
        <dbReference type="ARBA" id="ARBA00023015"/>
    </source>
</evidence>
<dbReference type="Pfam" id="PF00126">
    <property type="entry name" value="HTH_1"/>
    <property type="match status" value="1"/>
</dbReference>
<keyword evidence="4" id="KW-0804">Transcription</keyword>
<dbReference type="SUPFAM" id="SSF46785">
    <property type="entry name" value="Winged helix' DNA-binding domain"/>
    <property type="match status" value="1"/>
</dbReference>
<accession>A0A1U9UZZ1</accession>
<dbReference type="Gene3D" id="3.40.190.290">
    <property type="match status" value="1"/>
</dbReference>
<reference evidence="7" key="1">
    <citation type="submission" date="2017-02" db="EMBL/GenBank/DDBJ databases">
        <title>Complete genome sequence of Cupriavidus necator strain NH9, a 3-chlorobenzoate degrader.</title>
        <authorList>
            <person name="Moriuchi R."/>
            <person name="Dohra H."/>
            <person name="Ogawa N."/>
        </authorList>
    </citation>
    <scope>NUCLEOTIDE SEQUENCE [LARGE SCALE GENOMIC DNA]</scope>
    <source>
        <strain evidence="7">NH9</strain>
    </source>
</reference>
<dbReference type="InterPro" id="IPR036390">
    <property type="entry name" value="WH_DNA-bd_sf"/>
</dbReference>
<evidence type="ECO:0000259" key="5">
    <source>
        <dbReference type="PROSITE" id="PS50931"/>
    </source>
</evidence>
<dbReference type="KEGG" id="cuh:BJN34_30550"/>
<dbReference type="PANTHER" id="PTHR30537:SF31">
    <property type="entry name" value="TRANSCRIPTIONAL REGULATOR, LYSR FAMILY"/>
    <property type="match status" value="1"/>
</dbReference>
<evidence type="ECO:0000313" key="6">
    <source>
        <dbReference type="EMBL" id="AQV98213.1"/>
    </source>
</evidence>
<comment type="similarity">
    <text evidence="1">Belongs to the LysR transcriptional regulatory family.</text>
</comment>
<dbReference type="NCBIfam" id="NF011573">
    <property type="entry name" value="PRK14997.1"/>
    <property type="match status" value="1"/>
</dbReference>
<dbReference type="RefSeq" id="WP_078200497.1">
    <property type="nucleotide sequence ID" value="NZ_CP017758.1"/>
</dbReference>
<organism evidence="6 7">
    <name type="scientific">Cupriavidus necator</name>
    <name type="common">Alcaligenes eutrophus</name>
    <name type="synonym">Ralstonia eutropha</name>
    <dbReference type="NCBI Taxonomy" id="106590"/>
    <lineage>
        <taxon>Bacteria</taxon>
        <taxon>Pseudomonadati</taxon>
        <taxon>Pseudomonadota</taxon>
        <taxon>Betaproteobacteria</taxon>
        <taxon>Burkholderiales</taxon>
        <taxon>Burkholderiaceae</taxon>
        <taxon>Cupriavidus</taxon>
    </lineage>
</organism>
<dbReference type="Pfam" id="PF03466">
    <property type="entry name" value="LysR_substrate"/>
    <property type="match status" value="1"/>
</dbReference>
<dbReference type="FunFam" id="1.10.10.10:FF:000001">
    <property type="entry name" value="LysR family transcriptional regulator"/>
    <property type="match status" value="1"/>
</dbReference>
<evidence type="ECO:0000256" key="3">
    <source>
        <dbReference type="ARBA" id="ARBA00023125"/>
    </source>
</evidence>
<dbReference type="InterPro" id="IPR058163">
    <property type="entry name" value="LysR-type_TF_proteobact-type"/>
</dbReference>
<feature type="domain" description="HTH lysR-type" evidence="5">
    <location>
        <begin position="1"/>
        <end position="59"/>
    </location>
</feature>
<evidence type="ECO:0000256" key="1">
    <source>
        <dbReference type="ARBA" id="ARBA00009437"/>
    </source>
</evidence>
<dbReference type="EMBL" id="CP017758">
    <property type="protein sequence ID" value="AQV98213.1"/>
    <property type="molecule type" value="Genomic_DNA"/>
</dbReference>
<dbReference type="PANTHER" id="PTHR30537">
    <property type="entry name" value="HTH-TYPE TRANSCRIPTIONAL REGULATOR"/>
    <property type="match status" value="1"/>
</dbReference>
<evidence type="ECO:0000256" key="4">
    <source>
        <dbReference type="ARBA" id="ARBA00023163"/>
    </source>
</evidence>
<dbReference type="Proteomes" id="UP000189627">
    <property type="component" value="Chromosome 2"/>
</dbReference>
<sequence length="301" mass="33135">MQDLNELYYYVQAVEHGGFAPAGRALGMPKSKLSRRLAMLEERLGVRLIHRSTRQFTVTEIGRTYYEHCKAMLVEAEAAQEAIELTRAEPRGVVRVTCPVALLQVHVGAMLAEFMVRHPHVTIHLEATNRKVDPVAEAIDVAIRVRPPPLQDSDLIIRVLAERKQCLIASPHLVKALGVPRVPAELGSWPSLSLGMPRLDHVWKLFGPDGAVADVHCQPRFVTGDMIALRNAAQAGVGVAQLPVMMVARELAAGSLVRLLPQWAPRAEILHAVFPSRRGLLPSVRLLVDHLADAFAGMTEE</sequence>
<dbReference type="AlphaFoldDB" id="A0A1U9UZZ1"/>